<gene>
    <name evidence="3" type="ORF">scyTo_0015456</name>
</gene>
<dbReference type="OrthoDB" id="8946153at2759"/>
<accession>A0A401PT39</accession>
<feature type="compositionally biased region" description="Polar residues" evidence="1">
    <location>
        <begin position="162"/>
        <end position="173"/>
    </location>
</feature>
<keyword evidence="4" id="KW-1185">Reference proteome</keyword>
<keyword evidence="2" id="KW-0472">Membrane</keyword>
<feature type="transmembrane region" description="Helical" evidence="2">
    <location>
        <begin position="12"/>
        <end position="33"/>
    </location>
</feature>
<evidence type="ECO:0008006" key="5">
    <source>
        <dbReference type="Google" id="ProtNLM"/>
    </source>
</evidence>
<reference evidence="3 4" key="1">
    <citation type="journal article" date="2018" name="Nat. Ecol. Evol.">
        <title>Shark genomes provide insights into elasmobranch evolution and the origin of vertebrates.</title>
        <authorList>
            <person name="Hara Y"/>
            <person name="Yamaguchi K"/>
            <person name="Onimaru K"/>
            <person name="Kadota M"/>
            <person name="Koyanagi M"/>
            <person name="Keeley SD"/>
            <person name="Tatsumi K"/>
            <person name="Tanaka K"/>
            <person name="Motone F"/>
            <person name="Kageyama Y"/>
            <person name="Nozu R"/>
            <person name="Adachi N"/>
            <person name="Nishimura O"/>
            <person name="Nakagawa R"/>
            <person name="Tanegashima C"/>
            <person name="Kiyatake I"/>
            <person name="Matsumoto R"/>
            <person name="Murakumo K"/>
            <person name="Nishida K"/>
            <person name="Terakita A"/>
            <person name="Kuratani S"/>
            <person name="Sato K"/>
            <person name="Hyodo S Kuraku.S."/>
        </authorList>
    </citation>
    <scope>NUCLEOTIDE SEQUENCE [LARGE SCALE GENOMIC DNA]</scope>
</reference>
<evidence type="ECO:0000256" key="2">
    <source>
        <dbReference type="SAM" id="Phobius"/>
    </source>
</evidence>
<dbReference type="STRING" id="75743.A0A401PT39"/>
<feature type="region of interest" description="Disordered" evidence="1">
    <location>
        <begin position="216"/>
        <end position="238"/>
    </location>
</feature>
<organism evidence="3 4">
    <name type="scientific">Scyliorhinus torazame</name>
    <name type="common">Cloudy catshark</name>
    <name type="synonym">Catulus torazame</name>
    <dbReference type="NCBI Taxonomy" id="75743"/>
    <lineage>
        <taxon>Eukaryota</taxon>
        <taxon>Metazoa</taxon>
        <taxon>Chordata</taxon>
        <taxon>Craniata</taxon>
        <taxon>Vertebrata</taxon>
        <taxon>Chondrichthyes</taxon>
        <taxon>Elasmobranchii</taxon>
        <taxon>Galeomorphii</taxon>
        <taxon>Galeoidea</taxon>
        <taxon>Carcharhiniformes</taxon>
        <taxon>Scyliorhinidae</taxon>
        <taxon>Scyliorhinus</taxon>
    </lineage>
</organism>
<feature type="region of interest" description="Disordered" evidence="1">
    <location>
        <begin position="162"/>
        <end position="185"/>
    </location>
</feature>
<dbReference type="PANTHER" id="PTHR16015:SF0">
    <property type="entry name" value="TRANSMEMBRANE PROTEIN 51"/>
    <property type="match status" value="1"/>
</dbReference>
<dbReference type="Proteomes" id="UP000288216">
    <property type="component" value="Unassembled WGS sequence"/>
</dbReference>
<sequence>MASENSNGSQYALTALGVGMLALGIIMMVWSVVPGFGKDNTTQSGNGSSPATEESKTKVSQVSYILCAGGVGLLLLSICLSLREKRRRRTQQEAANVQYEPTMLPDSGAENSERLAVPSYDEVMQGDLIQPAEGPEPNLGDQNMATLPSYESLVEVDVAPSASTGAAAQSGNEPPSPRPSRRFSSKSIRRILSDKTHLKNFRLRLSNLSSTVVNLEPLTPPPQYEDGVAKIFENQKSS</sequence>
<dbReference type="AlphaFoldDB" id="A0A401PT39"/>
<dbReference type="EMBL" id="BFAA01008778">
    <property type="protein sequence ID" value="GCB76268.1"/>
    <property type="molecule type" value="Genomic_DNA"/>
</dbReference>
<name>A0A401PT39_SCYTO</name>
<evidence type="ECO:0000256" key="1">
    <source>
        <dbReference type="SAM" id="MobiDB-lite"/>
    </source>
</evidence>
<dbReference type="Pfam" id="PF15345">
    <property type="entry name" value="TMEM51"/>
    <property type="match status" value="1"/>
</dbReference>
<evidence type="ECO:0000313" key="4">
    <source>
        <dbReference type="Proteomes" id="UP000288216"/>
    </source>
</evidence>
<keyword evidence="2" id="KW-1133">Transmembrane helix</keyword>
<keyword evidence="2" id="KW-0812">Transmembrane</keyword>
<protein>
    <recommendedName>
        <fullName evidence="5">Transmembrane protein 51</fullName>
    </recommendedName>
</protein>
<proteinExistence type="predicted"/>
<dbReference type="PANTHER" id="PTHR16015">
    <property type="entry name" value="TRANSMEMBRANE PROTEIN 51"/>
    <property type="match status" value="1"/>
</dbReference>
<dbReference type="OMA" id="EVMSTNY"/>
<feature type="transmembrane region" description="Helical" evidence="2">
    <location>
        <begin position="62"/>
        <end position="82"/>
    </location>
</feature>
<dbReference type="InterPro" id="IPR029265">
    <property type="entry name" value="TMEM51"/>
</dbReference>
<evidence type="ECO:0000313" key="3">
    <source>
        <dbReference type="EMBL" id="GCB76268.1"/>
    </source>
</evidence>
<comment type="caution">
    <text evidence="3">The sequence shown here is derived from an EMBL/GenBank/DDBJ whole genome shotgun (WGS) entry which is preliminary data.</text>
</comment>